<evidence type="ECO:0000256" key="2">
    <source>
        <dbReference type="ARBA" id="ARBA00004651"/>
    </source>
</evidence>
<gene>
    <name evidence="15" type="ORF">PSQ40_04500</name>
</gene>
<sequence length="183" mass="20492">MATAHPQRFNPPTLWLHWLMALLLVAVVLSIELHELWPKGDPTRALLKAWHFQLGLAVFALLWLRLLLRWAGPRSPAVQPPLARWQARLSHGVQGGLYLLMAALPLLGWLSMNAKGKTLVLWGVWSLPLLLNPDAALAHTLEDWHEWGANLGMALVALHTVAALVHHFVQGDNTLTRMLPGRR</sequence>
<protein>
    <submittedName>
        <fullName evidence="15">Cytochrome b</fullName>
    </submittedName>
</protein>
<feature type="transmembrane region" description="Helical" evidence="13">
    <location>
        <begin position="15"/>
        <end position="33"/>
    </location>
</feature>
<reference evidence="15 16" key="1">
    <citation type="submission" date="2023-02" db="EMBL/GenBank/DDBJ databases">
        <title>Bacterial whole genomic sequence of Curvibacter sp. HBC61.</title>
        <authorList>
            <person name="Le V."/>
            <person name="Ko S.-R."/>
            <person name="Ahn C.-Y."/>
            <person name="Oh H.-M."/>
        </authorList>
    </citation>
    <scope>NUCLEOTIDE SEQUENCE [LARGE SCALE GENOMIC DNA]</scope>
    <source>
        <strain evidence="15 16">HBC61</strain>
    </source>
</reference>
<evidence type="ECO:0000256" key="6">
    <source>
        <dbReference type="ARBA" id="ARBA00022692"/>
    </source>
</evidence>
<dbReference type="RefSeq" id="WP_273949114.1">
    <property type="nucleotide sequence ID" value="NZ_JAQSIP010000002.1"/>
</dbReference>
<comment type="subcellular location">
    <subcellularLocation>
        <location evidence="2">Cell membrane</location>
        <topology evidence="2">Multi-pass membrane protein</topology>
    </subcellularLocation>
</comment>
<feature type="transmembrane region" description="Helical" evidence="13">
    <location>
        <begin position="147"/>
        <end position="169"/>
    </location>
</feature>
<evidence type="ECO:0000256" key="1">
    <source>
        <dbReference type="ARBA" id="ARBA00001970"/>
    </source>
</evidence>
<dbReference type="InterPro" id="IPR011577">
    <property type="entry name" value="Cyt_b561_bac/Ni-Hgenase"/>
</dbReference>
<evidence type="ECO:0000313" key="16">
    <source>
        <dbReference type="Proteomes" id="UP001528673"/>
    </source>
</evidence>
<comment type="cofactor">
    <cofactor evidence="1">
        <name>heme b</name>
        <dbReference type="ChEBI" id="CHEBI:60344"/>
    </cofactor>
</comment>
<evidence type="ECO:0000256" key="9">
    <source>
        <dbReference type="ARBA" id="ARBA00022989"/>
    </source>
</evidence>
<keyword evidence="10" id="KW-0408">Iron</keyword>
<evidence type="ECO:0000256" key="10">
    <source>
        <dbReference type="ARBA" id="ARBA00023004"/>
    </source>
</evidence>
<keyword evidence="6 13" id="KW-0812">Transmembrane</keyword>
<keyword evidence="8" id="KW-0249">Electron transport</keyword>
<evidence type="ECO:0000256" key="12">
    <source>
        <dbReference type="ARBA" id="ARBA00037975"/>
    </source>
</evidence>
<name>A0ABT5MUV5_9BURK</name>
<comment type="similarity">
    <text evidence="12">Belongs to the cytochrome b561 family.</text>
</comment>
<keyword evidence="16" id="KW-1185">Reference proteome</keyword>
<keyword evidence="4" id="KW-1003">Cell membrane</keyword>
<keyword evidence="7" id="KW-0479">Metal-binding</keyword>
<dbReference type="EMBL" id="JAQSIP010000002">
    <property type="protein sequence ID" value="MDD0837825.1"/>
    <property type="molecule type" value="Genomic_DNA"/>
</dbReference>
<dbReference type="PANTHER" id="PTHR30529">
    <property type="entry name" value="CYTOCHROME B561"/>
    <property type="match status" value="1"/>
</dbReference>
<evidence type="ECO:0000256" key="11">
    <source>
        <dbReference type="ARBA" id="ARBA00023136"/>
    </source>
</evidence>
<evidence type="ECO:0000256" key="7">
    <source>
        <dbReference type="ARBA" id="ARBA00022723"/>
    </source>
</evidence>
<keyword evidence="3" id="KW-0813">Transport</keyword>
<evidence type="ECO:0000256" key="13">
    <source>
        <dbReference type="SAM" id="Phobius"/>
    </source>
</evidence>
<keyword evidence="11 13" id="KW-0472">Membrane</keyword>
<evidence type="ECO:0000256" key="5">
    <source>
        <dbReference type="ARBA" id="ARBA00022617"/>
    </source>
</evidence>
<dbReference type="SUPFAM" id="SSF81342">
    <property type="entry name" value="Transmembrane di-heme cytochromes"/>
    <property type="match status" value="1"/>
</dbReference>
<feature type="transmembrane region" description="Helical" evidence="13">
    <location>
        <begin position="54"/>
        <end position="72"/>
    </location>
</feature>
<dbReference type="Proteomes" id="UP001528673">
    <property type="component" value="Unassembled WGS sequence"/>
</dbReference>
<evidence type="ECO:0000313" key="15">
    <source>
        <dbReference type="EMBL" id="MDD0837825.1"/>
    </source>
</evidence>
<dbReference type="Gene3D" id="1.20.950.20">
    <property type="entry name" value="Transmembrane di-heme cytochromes, Chain C"/>
    <property type="match status" value="1"/>
</dbReference>
<dbReference type="InterPro" id="IPR052168">
    <property type="entry name" value="Cytochrome_b561_oxidase"/>
</dbReference>
<comment type="caution">
    <text evidence="15">The sequence shown here is derived from an EMBL/GenBank/DDBJ whole genome shotgun (WGS) entry which is preliminary data.</text>
</comment>
<proteinExistence type="inferred from homology"/>
<evidence type="ECO:0000256" key="4">
    <source>
        <dbReference type="ARBA" id="ARBA00022475"/>
    </source>
</evidence>
<dbReference type="InterPro" id="IPR016174">
    <property type="entry name" value="Di-haem_cyt_TM"/>
</dbReference>
<feature type="domain" description="Cytochrome b561 bacterial/Ni-hydrogenase" evidence="14">
    <location>
        <begin position="8"/>
        <end position="181"/>
    </location>
</feature>
<keyword evidence="9 13" id="KW-1133">Transmembrane helix</keyword>
<accession>A0ABT5MUV5</accession>
<evidence type="ECO:0000256" key="8">
    <source>
        <dbReference type="ARBA" id="ARBA00022982"/>
    </source>
</evidence>
<feature type="transmembrane region" description="Helical" evidence="13">
    <location>
        <begin position="92"/>
        <end position="112"/>
    </location>
</feature>
<evidence type="ECO:0000259" key="14">
    <source>
        <dbReference type="Pfam" id="PF01292"/>
    </source>
</evidence>
<keyword evidence="5" id="KW-0349">Heme</keyword>
<organism evidence="15 16">
    <name type="scientific">Curvibacter cyanobacteriorum</name>
    <dbReference type="NCBI Taxonomy" id="3026422"/>
    <lineage>
        <taxon>Bacteria</taxon>
        <taxon>Pseudomonadati</taxon>
        <taxon>Pseudomonadota</taxon>
        <taxon>Betaproteobacteria</taxon>
        <taxon>Burkholderiales</taxon>
        <taxon>Comamonadaceae</taxon>
        <taxon>Curvibacter</taxon>
    </lineage>
</organism>
<dbReference type="PANTHER" id="PTHR30529:SF3">
    <property type="entry name" value="CYTOCHROME B561 HOMOLOG 1"/>
    <property type="match status" value="1"/>
</dbReference>
<evidence type="ECO:0000256" key="3">
    <source>
        <dbReference type="ARBA" id="ARBA00022448"/>
    </source>
</evidence>
<dbReference type="Pfam" id="PF01292">
    <property type="entry name" value="Ni_hydr_CYTB"/>
    <property type="match status" value="1"/>
</dbReference>